<proteinExistence type="inferred from homology"/>
<gene>
    <name evidence="3" type="ORF">TTAC_LOCUS4419</name>
</gene>
<dbReference type="Proteomes" id="UP000274429">
    <property type="component" value="Unassembled WGS sequence"/>
</dbReference>
<reference evidence="3 4" key="2">
    <citation type="submission" date="2018-11" db="EMBL/GenBank/DDBJ databases">
        <authorList>
            <consortium name="Pathogen Informatics"/>
        </authorList>
    </citation>
    <scope>NUCLEOTIDE SEQUENCE [LARGE SCALE GENOMIC DNA]</scope>
</reference>
<dbReference type="AlphaFoldDB" id="A0A0R3WUJ5"/>
<keyword evidence="2" id="KW-0378">Hydrolase</keyword>
<dbReference type="Gene3D" id="3.30.420.40">
    <property type="match status" value="1"/>
</dbReference>
<organism evidence="5">
    <name type="scientific">Hydatigena taeniaeformis</name>
    <name type="common">Feline tapeworm</name>
    <name type="synonym">Taenia taeniaeformis</name>
    <dbReference type="NCBI Taxonomy" id="6205"/>
    <lineage>
        <taxon>Eukaryota</taxon>
        <taxon>Metazoa</taxon>
        <taxon>Spiralia</taxon>
        <taxon>Lophotrochozoa</taxon>
        <taxon>Platyhelminthes</taxon>
        <taxon>Cestoda</taxon>
        <taxon>Eucestoda</taxon>
        <taxon>Cyclophyllidea</taxon>
        <taxon>Taeniidae</taxon>
        <taxon>Hydatigera</taxon>
    </lineage>
</organism>
<dbReference type="WBParaSite" id="TTAC_0000443501-mRNA-1">
    <property type="protein sequence ID" value="TTAC_0000443501-mRNA-1"/>
    <property type="gene ID" value="TTAC_0000443501"/>
</dbReference>
<evidence type="ECO:0000313" key="3">
    <source>
        <dbReference type="EMBL" id="VDM24896.1"/>
    </source>
</evidence>
<sequence>MCRSLPFVLTGLLVLYLAFSLNRFFFIVTQDRVLYGVIFDAGSTGSRARVYKILKNASVILLIMKSERCRYQLVGEEVFTVEPGLSEFARFPHASVAYLRPLLDQVRTCIPEHKRPLTPLVLRATAGLRLLPEQVANALLESVSWPLDTSPLIPILNVMLIFISI</sequence>
<protein>
    <submittedName>
        <fullName evidence="5">Ectonucleoside triphosphate diphosphohydrolase 5</fullName>
    </submittedName>
</protein>
<dbReference type="GO" id="GO:0016787">
    <property type="term" value="F:hydrolase activity"/>
    <property type="evidence" value="ECO:0007669"/>
    <property type="project" value="UniProtKB-KW"/>
</dbReference>
<reference evidence="5" key="1">
    <citation type="submission" date="2017-02" db="UniProtKB">
        <authorList>
            <consortium name="WormBaseParasite"/>
        </authorList>
    </citation>
    <scope>IDENTIFICATION</scope>
</reference>
<evidence type="ECO:0000313" key="4">
    <source>
        <dbReference type="Proteomes" id="UP000274429"/>
    </source>
</evidence>
<keyword evidence="4" id="KW-1185">Reference proteome</keyword>
<dbReference type="STRING" id="6205.A0A0R3WUJ5"/>
<dbReference type="OrthoDB" id="6372431at2759"/>
<evidence type="ECO:0000313" key="5">
    <source>
        <dbReference type="WBParaSite" id="TTAC_0000443501-mRNA-1"/>
    </source>
</evidence>
<dbReference type="Pfam" id="PF01150">
    <property type="entry name" value="GDA1_CD39"/>
    <property type="match status" value="1"/>
</dbReference>
<accession>A0A0R3WUJ5</accession>
<comment type="similarity">
    <text evidence="1">Belongs to the GDA1/CD39 NTPase family.</text>
</comment>
<dbReference type="PANTHER" id="PTHR11782">
    <property type="entry name" value="ADENOSINE/GUANOSINE DIPHOSPHATASE"/>
    <property type="match status" value="1"/>
</dbReference>
<dbReference type="InterPro" id="IPR000407">
    <property type="entry name" value="GDA1_CD39_NTPase"/>
</dbReference>
<dbReference type="EMBL" id="UYWX01004371">
    <property type="protein sequence ID" value="VDM24896.1"/>
    <property type="molecule type" value="Genomic_DNA"/>
</dbReference>
<name>A0A0R3WUJ5_HYDTA</name>
<evidence type="ECO:0000256" key="1">
    <source>
        <dbReference type="ARBA" id="ARBA00009283"/>
    </source>
</evidence>
<evidence type="ECO:0000256" key="2">
    <source>
        <dbReference type="ARBA" id="ARBA00022801"/>
    </source>
</evidence>